<keyword evidence="4" id="KW-1185">Reference proteome</keyword>
<feature type="transmembrane region" description="Helical" evidence="1">
    <location>
        <begin position="12"/>
        <end position="42"/>
    </location>
</feature>
<dbReference type="OrthoDB" id="4484645at2"/>
<feature type="transmembrane region" description="Helical" evidence="1">
    <location>
        <begin position="245"/>
        <end position="275"/>
    </location>
</feature>
<accession>A0A506XYI5</accession>
<dbReference type="RefSeq" id="WP_141164486.1">
    <property type="nucleotide sequence ID" value="NZ_VHQG01000004.1"/>
</dbReference>
<name>A0A506XYI5_9MICO</name>
<evidence type="ECO:0000259" key="2">
    <source>
        <dbReference type="Pfam" id="PF25928"/>
    </source>
</evidence>
<comment type="caution">
    <text evidence="3">The sequence shown here is derived from an EMBL/GenBank/DDBJ whole genome shotgun (WGS) entry which is preliminary data.</text>
</comment>
<keyword evidence="1" id="KW-0472">Membrane</keyword>
<feature type="transmembrane region" description="Helical" evidence="1">
    <location>
        <begin position="54"/>
        <end position="76"/>
    </location>
</feature>
<feature type="transmembrane region" description="Helical" evidence="1">
    <location>
        <begin position="100"/>
        <end position="124"/>
    </location>
</feature>
<gene>
    <name evidence="3" type="ORF">FJ657_14900</name>
</gene>
<feature type="transmembrane region" description="Helical" evidence="1">
    <location>
        <begin position="214"/>
        <end position="233"/>
    </location>
</feature>
<feature type="domain" description="DUF7973" evidence="2">
    <location>
        <begin position="7"/>
        <end position="148"/>
    </location>
</feature>
<feature type="domain" description="DUF7973" evidence="2">
    <location>
        <begin position="172"/>
        <end position="308"/>
    </location>
</feature>
<dbReference type="EMBL" id="VHQG01000004">
    <property type="protein sequence ID" value="TPW74855.1"/>
    <property type="molecule type" value="Genomic_DNA"/>
</dbReference>
<protein>
    <recommendedName>
        <fullName evidence="2">DUF7973 domain-containing protein</fullName>
    </recommendedName>
</protein>
<keyword evidence="1" id="KW-1133">Transmembrane helix</keyword>
<feature type="transmembrane region" description="Helical" evidence="1">
    <location>
        <begin position="180"/>
        <end position="202"/>
    </location>
</feature>
<sequence length="315" mass="32151">MEISLIGILAAAGGGFFGAAIGALQAFIFTGFMVLAGVVALIADPKSSVLGDIAFGPAFGPHIAFAGGVAAAAYAARKARIDMVGKDIVTPLAKWASPDVLAIGAIFGVGGYFVQKLIAIIPWFGSHTDSVAVTVVISALVVRLVFGKKGLFAKNGSGSSGWAAYSPTDEGRWIEGQERFVPNTVLGIFVGLLAAFVSLSLLQALPQLAGNAQVFIFGISAVSLTFLAMGLPVPVTHHITLPAGLAAVTFLPIVGDPAIAMIIGMVAGVLGAWAAEFFSRLWLAHGDTHIDPPAAAIWPVSTLVLALGSVFAATS</sequence>
<dbReference type="InterPro" id="IPR058279">
    <property type="entry name" value="DUF7973"/>
</dbReference>
<dbReference type="Pfam" id="PF25928">
    <property type="entry name" value="DUF7973"/>
    <property type="match status" value="2"/>
</dbReference>
<evidence type="ECO:0000313" key="3">
    <source>
        <dbReference type="EMBL" id="TPW74855.1"/>
    </source>
</evidence>
<dbReference type="AlphaFoldDB" id="A0A506XYI5"/>
<reference evidence="3 4" key="1">
    <citation type="submission" date="2019-06" db="EMBL/GenBank/DDBJ databases">
        <authorList>
            <person name="Li F."/>
        </authorList>
    </citation>
    <scope>NUCLEOTIDE SEQUENCE [LARGE SCALE GENOMIC DNA]</scope>
    <source>
        <strain evidence="3 4">10F1D-1</strain>
    </source>
</reference>
<evidence type="ECO:0000256" key="1">
    <source>
        <dbReference type="SAM" id="Phobius"/>
    </source>
</evidence>
<feature type="transmembrane region" description="Helical" evidence="1">
    <location>
        <begin position="295"/>
        <end position="314"/>
    </location>
</feature>
<feature type="transmembrane region" description="Helical" evidence="1">
    <location>
        <begin position="130"/>
        <end position="146"/>
    </location>
</feature>
<evidence type="ECO:0000313" key="4">
    <source>
        <dbReference type="Proteomes" id="UP000316252"/>
    </source>
</evidence>
<dbReference type="Proteomes" id="UP000316252">
    <property type="component" value="Unassembled WGS sequence"/>
</dbReference>
<proteinExistence type="predicted"/>
<organism evidence="3 4">
    <name type="scientific">Schumannella soli</name>
    <dbReference type="NCBI Taxonomy" id="2590779"/>
    <lineage>
        <taxon>Bacteria</taxon>
        <taxon>Bacillati</taxon>
        <taxon>Actinomycetota</taxon>
        <taxon>Actinomycetes</taxon>
        <taxon>Micrococcales</taxon>
        <taxon>Microbacteriaceae</taxon>
        <taxon>Schumannella</taxon>
    </lineage>
</organism>
<keyword evidence="1" id="KW-0812">Transmembrane</keyword>